<organism evidence="2">
    <name type="scientific">uncultured Chloroflexia bacterium</name>
    <dbReference type="NCBI Taxonomy" id="1672391"/>
    <lineage>
        <taxon>Bacteria</taxon>
        <taxon>Bacillati</taxon>
        <taxon>Chloroflexota</taxon>
        <taxon>Chloroflexia</taxon>
        <taxon>environmental samples</taxon>
    </lineage>
</organism>
<protein>
    <submittedName>
        <fullName evidence="2">Uncharacterized protein</fullName>
    </submittedName>
</protein>
<proteinExistence type="predicted"/>
<gene>
    <name evidence="2" type="ORF">AVDCRST_MAG93-2417</name>
</gene>
<accession>A0A6J4IZF4</accession>
<feature type="transmembrane region" description="Helical" evidence="1">
    <location>
        <begin position="20"/>
        <end position="40"/>
    </location>
</feature>
<keyword evidence="1" id="KW-0472">Membrane</keyword>
<keyword evidence="1" id="KW-1133">Transmembrane helix</keyword>
<evidence type="ECO:0000256" key="1">
    <source>
        <dbReference type="SAM" id="Phobius"/>
    </source>
</evidence>
<reference evidence="2" key="1">
    <citation type="submission" date="2020-02" db="EMBL/GenBank/DDBJ databases">
        <authorList>
            <person name="Meier V. D."/>
        </authorList>
    </citation>
    <scope>NUCLEOTIDE SEQUENCE</scope>
    <source>
        <strain evidence="2">AVDCRST_MAG93</strain>
    </source>
</reference>
<feature type="transmembrane region" description="Helical" evidence="1">
    <location>
        <begin position="52"/>
        <end position="70"/>
    </location>
</feature>
<keyword evidence="1" id="KW-0812">Transmembrane</keyword>
<sequence length="162" mass="17006">MLPSSAVAVLPMNAAAELPSVAVAVLPLAAVAVLSLLAVAELSNNAKAALPFIALALLPPTAAAWLSWIAMALEVASESQVLVPFCTLVSPFWLTHTLPAAIALLPSPIASIKASTSPTVACLIPIAKIPSFLKFFARRGHYHLHPCFPFGGQYCRRTPDFP</sequence>
<dbReference type="AlphaFoldDB" id="A0A6J4IZF4"/>
<evidence type="ECO:0000313" key="2">
    <source>
        <dbReference type="EMBL" id="CAA9266085.1"/>
    </source>
</evidence>
<name>A0A6J4IZF4_9CHLR</name>
<feature type="transmembrane region" description="Helical" evidence="1">
    <location>
        <begin position="82"/>
        <end position="105"/>
    </location>
</feature>
<dbReference type="EMBL" id="CADCTR010000824">
    <property type="protein sequence ID" value="CAA9266085.1"/>
    <property type="molecule type" value="Genomic_DNA"/>
</dbReference>